<organism evidence="1 2">
    <name type="scientific">Methylobacterium terrae</name>
    <dbReference type="NCBI Taxonomy" id="2202827"/>
    <lineage>
        <taxon>Bacteria</taxon>
        <taxon>Pseudomonadati</taxon>
        <taxon>Pseudomonadota</taxon>
        <taxon>Alphaproteobacteria</taxon>
        <taxon>Hyphomicrobiales</taxon>
        <taxon>Methylobacteriaceae</taxon>
        <taxon>Methylobacterium</taxon>
    </lineage>
</organism>
<reference evidence="1 2" key="1">
    <citation type="submission" date="2018-05" db="EMBL/GenBank/DDBJ databases">
        <title>Complete Genome Sequence of Methylobacterium sp. 17Sr1-28.</title>
        <authorList>
            <person name="Srinivasan S."/>
        </authorList>
    </citation>
    <scope>NUCLEOTIDE SEQUENCE [LARGE SCALE GENOMIC DNA]</scope>
    <source>
        <strain evidence="1 2">17Sr1-28</strain>
    </source>
</reference>
<dbReference type="EMBL" id="CP029553">
    <property type="protein sequence ID" value="AWN47710.1"/>
    <property type="molecule type" value="Genomic_DNA"/>
</dbReference>
<evidence type="ECO:0000313" key="1">
    <source>
        <dbReference type="EMBL" id="AWN47710.1"/>
    </source>
</evidence>
<dbReference type="Proteomes" id="UP000245444">
    <property type="component" value="Chromosome"/>
</dbReference>
<name>A0A2U8WQH3_9HYPH</name>
<dbReference type="AlphaFoldDB" id="A0A2U8WQH3"/>
<proteinExistence type="predicted"/>
<protein>
    <submittedName>
        <fullName evidence="1">Uncharacterized protein</fullName>
    </submittedName>
</protein>
<dbReference type="OrthoDB" id="7998986at2"/>
<gene>
    <name evidence="1" type="ORF">DK419_16470</name>
</gene>
<accession>A0A2U8WQH3</accession>
<dbReference type="RefSeq" id="WP_109960031.1">
    <property type="nucleotide sequence ID" value="NZ_CP029553.1"/>
</dbReference>
<evidence type="ECO:0000313" key="2">
    <source>
        <dbReference type="Proteomes" id="UP000245444"/>
    </source>
</evidence>
<sequence length="103" mass="10877">MGAQEAEDRLIALEALTTELVRALHGAGLLPEARVAALLDRVEELMTGRPGATFAAQQLAAAADPTGPGMDVVETPPEAHLCDSFRRILYGRDERAGSQGARP</sequence>
<dbReference type="KEGG" id="mtea:DK419_16470"/>
<keyword evidence="2" id="KW-1185">Reference proteome</keyword>